<gene>
    <name evidence="2" type="ORF">TrLO_g12572</name>
</gene>
<accession>A0A9W6ZUI9</accession>
<keyword evidence="3" id="KW-1185">Reference proteome</keyword>
<proteinExistence type="predicted"/>
<protein>
    <submittedName>
        <fullName evidence="2">Uncharacterized protein</fullName>
    </submittedName>
</protein>
<reference evidence="3" key="1">
    <citation type="journal article" date="2023" name="Commun. Biol.">
        <title>Genome analysis of Parmales, the sister group of diatoms, reveals the evolutionary specialization of diatoms from phago-mixotrophs to photoautotrophs.</title>
        <authorList>
            <person name="Ban H."/>
            <person name="Sato S."/>
            <person name="Yoshikawa S."/>
            <person name="Yamada K."/>
            <person name="Nakamura Y."/>
            <person name="Ichinomiya M."/>
            <person name="Sato N."/>
            <person name="Blanc-Mathieu R."/>
            <person name="Endo H."/>
            <person name="Kuwata A."/>
            <person name="Ogata H."/>
        </authorList>
    </citation>
    <scope>NUCLEOTIDE SEQUENCE [LARGE SCALE GENOMIC DNA]</scope>
    <source>
        <strain evidence="3">NIES 3700</strain>
    </source>
</reference>
<name>A0A9W6ZUI9_9STRA</name>
<organism evidence="2 3">
    <name type="scientific">Triparma laevis f. longispina</name>
    <dbReference type="NCBI Taxonomy" id="1714387"/>
    <lineage>
        <taxon>Eukaryota</taxon>
        <taxon>Sar</taxon>
        <taxon>Stramenopiles</taxon>
        <taxon>Ochrophyta</taxon>
        <taxon>Bolidophyceae</taxon>
        <taxon>Parmales</taxon>
        <taxon>Triparmaceae</taxon>
        <taxon>Triparma</taxon>
    </lineage>
</organism>
<feature type="compositionally biased region" description="Low complexity" evidence="1">
    <location>
        <begin position="37"/>
        <end position="48"/>
    </location>
</feature>
<feature type="region of interest" description="Disordered" evidence="1">
    <location>
        <begin position="29"/>
        <end position="91"/>
    </location>
</feature>
<comment type="caution">
    <text evidence="2">The sequence shown here is derived from an EMBL/GenBank/DDBJ whole genome shotgun (WGS) entry which is preliminary data.</text>
</comment>
<evidence type="ECO:0000313" key="3">
    <source>
        <dbReference type="Proteomes" id="UP001165122"/>
    </source>
</evidence>
<evidence type="ECO:0000313" key="2">
    <source>
        <dbReference type="EMBL" id="GMH58301.1"/>
    </source>
</evidence>
<feature type="compositionally biased region" description="Low complexity" evidence="1">
    <location>
        <begin position="63"/>
        <end position="74"/>
    </location>
</feature>
<dbReference type="Proteomes" id="UP001165122">
    <property type="component" value="Unassembled WGS sequence"/>
</dbReference>
<sequence>MVEIAHEKGSPYPPVLVHLQYINAIDLCNSDYETPPKRSSPQKPSTSTKNKKNKTRDEDDSSVSDSSDSDTSSDGGVNPFHKSKPTTPRLT</sequence>
<evidence type="ECO:0000256" key="1">
    <source>
        <dbReference type="SAM" id="MobiDB-lite"/>
    </source>
</evidence>
<dbReference type="AlphaFoldDB" id="A0A9W6ZUI9"/>
<dbReference type="EMBL" id="BRXW01000477">
    <property type="protein sequence ID" value="GMH58301.1"/>
    <property type="molecule type" value="Genomic_DNA"/>
</dbReference>